<evidence type="ECO:0000256" key="4">
    <source>
        <dbReference type="ARBA" id="ARBA00022553"/>
    </source>
</evidence>
<evidence type="ECO:0000259" key="11">
    <source>
        <dbReference type="PROSITE" id="PS50112"/>
    </source>
</evidence>
<dbReference type="PROSITE" id="PS50112">
    <property type="entry name" value="PAS"/>
    <property type="match status" value="1"/>
</dbReference>
<evidence type="ECO:0000256" key="7">
    <source>
        <dbReference type="ARBA" id="ARBA00023012"/>
    </source>
</evidence>
<dbReference type="PROSITE" id="PS50109">
    <property type="entry name" value="HIS_KIN"/>
    <property type="match status" value="1"/>
</dbReference>
<dbReference type="PANTHER" id="PTHR45453">
    <property type="entry name" value="PHOSPHATE REGULON SENSOR PROTEIN PHOR"/>
    <property type="match status" value="1"/>
</dbReference>
<dbReference type="Pfam" id="PF00989">
    <property type="entry name" value="PAS"/>
    <property type="match status" value="1"/>
</dbReference>
<name>A0A9D9GZJ8_9BACT</name>
<dbReference type="InterPro" id="IPR036097">
    <property type="entry name" value="HisK_dim/P_sf"/>
</dbReference>
<feature type="transmembrane region" description="Helical" evidence="9">
    <location>
        <begin position="6"/>
        <end position="21"/>
    </location>
</feature>
<evidence type="ECO:0000256" key="2">
    <source>
        <dbReference type="ARBA" id="ARBA00004370"/>
    </source>
</evidence>
<dbReference type="CDD" id="cd00075">
    <property type="entry name" value="HATPase"/>
    <property type="match status" value="1"/>
</dbReference>
<evidence type="ECO:0000256" key="5">
    <source>
        <dbReference type="ARBA" id="ARBA00022679"/>
    </source>
</evidence>
<evidence type="ECO:0000256" key="1">
    <source>
        <dbReference type="ARBA" id="ARBA00000085"/>
    </source>
</evidence>
<dbReference type="InterPro" id="IPR003660">
    <property type="entry name" value="HAMP_dom"/>
</dbReference>
<organism evidence="13 14">
    <name type="scientific">Candidatus Scatousia excrementipullorum</name>
    <dbReference type="NCBI Taxonomy" id="2840936"/>
    <lineage>
        <taxon>Bacteria</taxon>
        <taxon>Candidatus Scatousia</taxon>
    </lineage>
</organism>
<feature type="domain" description="PAS" evidence="11">
    <location>
        <begin position="93"/>
        <end position="145"/>
    </location>
</feature>
<dbReference type="SMART" id="SM00387">
    <property type="entry name" value="HATPase_c"/>
    <property type="match status" value="1"/>
</dbReference>
<proteinExistence type="predicted"/>
<reference evidence="13" key="2">
    <citation type="journal article" date="2021" name="PeerJ">
        <title>Extensive microbial diversity within the chicken gut microbiome revealed by metagenomics and culture.</title>
        <authorList>
            <person name="Gilroy R."/>
            <person name="Ravi A."/>
            <person name="Getino M."/>
            <person name="Pursley I."/>
            <person name="Horton D.L."/>
            <person name="Alikhan N.F."/>
            <person name="Baker D."/>
            <person name="Gharbi K."/>
            <person name="Hall N."/>
            <person name="Watson M."/>
            <person name="Adriaenssens E.M."/>
            <person name="Foster-Nyarko E."/>
            <person name="Jarju S."/>
            <person name="Secka A."/>
            <person name="Antonio M."/>
            <person name="Oren A."/>
            <person name="Chaudhuri R.R."/>
            <person name="La Ragione R."/>
            <person name="Hildebrand F."/>
            <person name="Pallen M.J."/>
        </authorList>
    </citation>
    <scope>NUCLEOTIDE SEQUENCE</scope>
    <source>
        <strain evidence="13">10192</strain>
    </source>
</reference>
<feature type="domain" description="HAMP" evidence="12">
    <location>
        <begin position="29"/>
        <end position="81"/>
    </location>
</feature>
<dbReference type="SUPFAM" id="SSF55785">
    <property type="entry name" value="PYP-like sensor domain (PAS domain)"/>
    <property type="match status" value="1"/>
</dbReference>
<gene>
    <name evidence="13" type="ORF">IAC76_04110</name>
</gene>
<reference evidence="13" key="1">
    <citation type="submission" date="2020-10" db="EMBL/GenBank/DDBJ databases">
        <authorList>
            <person name="Gilroy R."/>
        </authorList>
    </citation>
    <scope>NUCLEOTIDE SEQUENCE</scope>
    <source>
        <strain evidence="13">10192</strain>
    </source>
</reference>
<dbReference type="EMBL" id="JADIND010000088">
    <property type="protein sequence ID" value="MBO8430549.1"/>
    <property type="molecule type" value="Genomic_DNA"/>
</dbReference>
<evidence type="ECO:0000313" key="13">
    <source>
        <dbReference type="EMBL" id="MBO8430549.1"/>
    </source>
</evidence>
<dbReference type="PANTHER" id="PTHR45453:SF1">
    <property type="entry name" value="PHOSPHATE REGULON SENSOR PROTEIN PHOR"/>
    <property type="match status" value="1"/>
</dbReference>
<evidence type="ECO:0000256" key="3">
    <source>
        <dbReference type="ARBA" id="ARBA00012438"/>
    </source>
</evidence>
<dbReference type="CDD" id="cd00130">
    <property type="entry name" value="PAS"/>
    <property type="match status" value="1"/>
</dbReference>
<keyword evidence="4" id="KW-0597">Phosphoprotein</keyword>
<keyword evidence="8 9" id="KW-0472">Membrane</keyword>
<feature type="domain" description="Histidine kinase" evidence="10">
    <location>
        <begin position="210"/>
        <end position="425"/>
    </location>
</feature>
<dbReference type="InterPro" id="IPR004358">
    <property type="entry name" value="Sig_transdc_His_kin-like_C"/>
</dbReference>
<dbReference type="InterPro" id="IPR003594">
    <property type="entry name" value="HATPase_dom"/>
</dbReference>
<keyword evidence="6" id="KW-0418">Kinase</keyword>
<evidence type="ECO:0000256" key="8">
    <source>
        <dbReference type="ARBA" id="ARBA00023136"/>
    </source>
</evidence>
<evidence type="ECO:0000259" key="12">
    <source>
        <dbReference type="PROSITE" id="PS50885"/>
    </source>
</evidence>
<dbReference type="InterPro" id="IPR050351">
    <property type="entry name" value="BphY/WalK/GraS-like"/>
</dbReference>
<protein>
    <recommendedName>
        <fullName evidence="3">histidine kinase</fullName>
        <ecNumber evidence="3">2.7.13.3</ecNumber>
    </recommendedName>
</protein>
<dbReference type="InterPro" id="IPR005467">
    <property type="entry name" value="His_kinase_dom"/>
</dbReference>
<keyword evidence="7" id="KW-0902">Two-component regulatory system</keyword>
<sequence length="425" mass="48771">MLWYFLNFGILIVFLMLFLITRQTNRRWSKINDYLGTVTQTVNSIRYGNLSTKIEKLEHPTYQNVTDSINRMVETLNDREKMIIEYQAELMRQNKLLESVINSLSDGILIINEQKHILRATPQISEWFGVKGHDIIGKNVLDFLQFPDENFRIERLNNKDVFIKHTPTNNFVISSIRLSLDDNKKRYVLIIKDVTTEREIETLKEDFVATLTHDLKVPIVAEANILEFMLEGKFGDITDKQKVALQNMKSSNKELIELVQIVLETYKIKEKGIKLLKENIKLNGFISKIVGDLNPIAAMQAGIKINFNPARDIKVTADPMQLERVIKNLINNAIAHSNSQKDIDIKTGEIPGFITISVIDYGQGIPQKEINLIFNKYYSAAKKFRKIGTGLGLYLSQQIIRSHGGEIIVQSEENVKTEFCIKLPT</sequence>
<dbReference type="SMART" id="SM00091">
    <property type="entry name" value="PAS"/>
    <property type="match status" value="1"/>
</dbReference>
<dbReference type="Gene3D" id="1.10.287.130">
    <property type="match status" value="1"/>
</dbReference>
<dbReference type="Proteomes" id="UP000823632">
    <property type="component" value="Unassembled WGS sequence"/>
</dbReference>
<dbReference type="SUPFAM" id="SSF47384">
    <property type="entry name" value="Homodimeric domain of signal transducing histidine kinase"/>
    <property type="match status" value="1"/>
</dbReference>
<evidence type="ECO:0000313" key="14">
    <source>
        <dbReference type="Proteomes" id="UP000823632"/>
    </source>
</evidence>
<comment type="subcellular location">
    <subcellularLocation>
        <location evidence="2">Membrane</location>
    </subcellularLocation>
</comment>
<keyword evidence="5" id="KW-0808">Transferase</keyword>
<dbReference type="Gene3D" id="3.30.450.20">
    <property type="entry name" value="PAS domain"/>
    <property type="match status" value="1"/>
</dbReference>
<comment type="caution">
    <text evidence="13">The sequence shown here is derived from an EMBL/GenBank/DDBJ whole genome shotgun (WGS) entry which is preliminary data.</text>
</comment>
<dbReference type="PROSITE" id="PS50885">
    <property type="entry name" value="HAMP"/>
    <property type="match status" value="1"/>
</dbReference>
<dbReference type="SMART" id="SM00388">
    <property type="entry name" value="HisKA"/>
    <property type="match status" value="1"/>
</dbReference>
<dbReference type="AlphaFoldDB" id="A0A9D9GZJ8"/>
<evidence type="ECO:0000256" key="6">
    <source>
        <dbReference type="ARBA" id="ARBA00022777"/>
    </source>
</evidence>
<dbReference type="GO" id="GO:0005886">
    <property type="term" value="C:plasma membrane"/>
    <property type="evidence" value="ECO:0007669"/>
    <property type="project" value="TreeGrafter"/>
</dbReference>
<dbReference type="Pfam" id="PF02518">
    <property type="entry name" value="HATPase_c"/>
    <property type="match status" value="1"/>
</dbReference>
<dbReference type="PRINTS" id="PR00344">
    <property type="entry name" value="BCTRLSENSOR"/>
</dbReference>
<dbReference type="GO" id="GO:0004721">
    <property type="term" value="F:phosphoprotein phosphatase activity"/>
    <property type="evidence" value="ECO:0007669"/>
    <property type="project" value="TreeGrafter"/>
</dbReference>
<dbReference type="InterPro" id="IPR000014">
    <property type="entry name" value="PAS"/>
</dbReference>
<dbReference type="SUPFAM" id="SSF55874">
    <property type="entry name" value="ATPase domain of HSP90 chaperone/DNA topoisomerase II/histidine kinase"/>
    <property type="match status" value="1"/>
</dbReference>
<dbReference type="InterPro" id="IPR013767">
    <property type="entry name" value="PAS_fold"/>
</dbReference>
<dbReference type="InterPro" id="IPR036890">
    <property type="entry name" value="HATPase_C_sf"/>
</dbReference>
<accession>A0A9D9GZJ8</accession>
<evidence type="ECO:0000256" key="9">
    <source>
        <dbReference type="SAM" id="Phobius"/>
    </source>
</evidence>
<dbReference type="Gene3D" id="3.30.565.10">
    <property type="entry name" value="Histidine kinase-like ATPase, C-terminal domain"/>
    <property type="match status" value="1"/>
</dbReference>
<dbReference type="InterPro" id="IPR003661">
    <property type="entry name" value="HisK_dim/P_dom"/>
</dbReference>
<dbReference type="InterPro" id="IPR035965">
    <property type="entry name" value="PAS-like_dom_sf"/>
</dbReference>
<comment type="catalytic activity">
    <reaction evidence="1">
        <text>ATP + protein L-histidine = ADP + protein N-phospho-L-histidine.</text>
        <dbReference type="EC" id="2.7.13.3"/>
    </reaction>
</comment>
<dbReference type="EC" id="2.7.13.3" evidence="3"/>
<keyword evidence="9" id="KW-1133">Transmembrane helix</keyword>
<dbReference type="GO" id="GO:0000155">
    <property type="term" value="F:phosphorelay sensor kinase activity"/>
    <property type="evidence" value="ECO:0007669"/>
    <property type="project" value="InterPro"/>
</dbReference>
<dbReference type="GO" id="GO:0016036">
    <property type="term" value="P:cellular response to phosphate starvation"/>
    <property type="evidence" value="ECO:0007669"/>
    <property type="project" value="TreeGrafter"/>
</dbReference>
<evidence type="ECO:0000259" key="10">
    <source>
        <dbReference type="PROSITE" id="PS50109"/>
    </source>
</evidence>
<keyword evidence="9" id="KW-0812">Transmembrane</keyword>